<evidence type="ECO:0000313" key="2">
    <source>
        <dbReference type="Proteomes" id="UP000663193"/>
    </source>
</evidence>
<dbReference type="EMBL" id="CP069035">
    <property type="protein sequence ID" value="QRD02273.1"/>
    <property type="molecule type" value="Genomic_DNA"/>
</dbReference>
<evidence type="ECO:0000313" key="1">
    <source>
        <dbReference type="EMBL" id="QRD02273.1"/>
    </source>
</evidence>
<dbReference type="VEuPathDB" id="FungiDB:JI435_417740"/>
<dbReference type="Proteomes" id="UP000663193">
    <property type="component" value="Chromosome 13"/>
</dbReference>
<name>A0A7U2FBL7_PHANO</name>
<reference evidence="2" key="1">
    <citation type="journal article" date="2021" name="BMC Genomics">
        <title>Chromosome-level genome assembly and manually-curated proteome of model necrotroph Parastagonospora nodorum Sn15 reveals a genome-wide trove of candidate effector homologs, and redundancy of virulence-related functions within an accessory chromosome.</title>
        <authorList>
            <person name="Bertazzoni S."/>
            <person name="Jones D.A.B."/>
            <person name="Phan H.T."/>
            <person name="Tan K.-C."/>
            <person name="Hane J.K."/>
        </authorList>
    </citation>
    <scope>NUCLEOTIDE SEQUENCE [LARGE SCALE GENOMIC DNA]</scope>
    <source>
        <strain evidence="2">SN15 / ATCC MYA-4574 / FGSC 10173)</strain>
    </source>
</reference>
<keyword evidence="2" id="KW-1185">Reference proteome</keyword>
<organism evidence="1 2">
    <name type="scientific">Phaeosphaeria nodorum (strain SN15 / ATCC MYA-4574 / FGSC 10173)</name>
    <name type="common">Glume blotch fungus</name>
    <name type="synonym">Parastagonospora nodorum</name>
    <dbReference type="NCBI Taxonomy" id="321614"/>
    <lineage>
        <taxon>Eukaryota</taxon>
        <taxon>Fungi</taxon>
        <taxon>Dikarya</taxon>
        <taxon>Ascomycota</taxon>
        <taxon>Pezizomycotina</taxon>
        <taxon>Dothideomycetes</taxon>
        <taxon>Pleosporomycetidae</taxon>
        <taxon>Pleosporales</taxon>
        <taxon>Pleosporineae</taxon>
        <taxon>Phaeosphaeriaceae</taxon>
        <taxon>Parastagonospora</taxon>
    </lineage>
</organism>
<sequence>MEKSLGTLNGGGSRKGIVAVVDLDARCRFWDSRRKMHVESPKQKMLRGLEGLEKLVLRRYSYTKCSQGGVQT</sequence>
<dbReference type="AlphaFoldDB" id="A0A7U2FBL7"/>
<protein>
    <submittedName>
        <fullName evidence="1">Uncharacterized protein</fullName>
    </submittedName>
</protein>
<proteinExistence type="predicted"/>
<accession>A0A7U2FBL7</accession>
<gene>
    <name evidence="1" type="ORF">JI435_417740</name>
</gene>